<accession>A0ABR8G446</accession>
<proteinExistence type="predicted"/>
<comment type="caution">
    <text evidence="1">The sequence shown here is derived from an EMBL/GenBank/DDBJ whole genome shotgun (WGS) entry which is preliminary data.</text>
</comment>
<keyword evidence="2" id="KW-1185">Reference proteome</keyword>
<gene>
    <name evidence="1" type="ORF">H6G74_27045</name>
</gene>
<dbReference type="Proteomes" id="UP000603457">
    <property type="component" value="Unassembled WGS sequence"/>
</dbReference>
<evidence type="ECO:0000313" key="1">
    <source>
        <dbReference type="EMBL" id="MBD2597952.1"/>
    </source>
</evidence>
<organism evidence="1 2">
    <name type="scientific">Nostoc spongiaeforme FACHB-130</name>
    <dbReference type="NCBI Taxonomy" id="1357510"/>
    <lineage>
        <taxon>Bacteria</taxon>
        <taxon>Bacillati</taxon>
        <taxon>Cyanobacteriota</taxon>
        <taxon>Cyanophyceae</taxon>
        <taxon>Nostocales</taxon>
        <taxon>Nostocaceae</taxon>
        <taxon>Nostoc</taxon>
    </lineage>
</organism>
<sequence>MPRFFKLIINILCLAALLILCQKVWAQEWQPVRGGIPFGISGIALLGQQNNSLEFLIVHDNKQKNQSRLATIKIQGKNAPEYLPLNWQNNLALPIDLEALTSIPKSSNSFIAFASSGKAYHLKLQPTNKTISVIKEFSLSNIPPESNFEAFALQDIDNKLVAVWAHRGEAEQPAIIYWGTLDLQKYQITTLGAANFTVPFPLGNVRHISDLKIDSAGIVYVTSASDAGDDGPFQSAVYVAGYVGWSGNKLVWRQSSQLVPLHRSDYHKIEGMELVPGIAGGLIVGTDDENFGSYVYMVGGSN</sequence>
<name>A0ABR8G446_9NOSO</name>
<evidence type="ECO:0000313" key="2">
    <source>
        <dbReference type="Proteomes" id="UP000603457"/>
    </source>
</evidence>
<protein>
    <submittedName>
        <fullName evidence="1">Uncharacterized protein</fullName>
    </submittedName>
</protein>
<dbReference type="RefSeq" id="WP_190970567.1">
    <property type="nucleotide sequence ID" value="NZ_JACJTB010000054.1"/>
</dbReference>
<dbReference type="EMBL" id="JACJTB010000054">
    <property type="protein sequence ID" value="MBD2597952.1"/>
    <property type="molecule type" value="Genomic_DNA"/>
</dbReference>
<reference evidence="1 2" key="1">
    <citation type="journal article" date="2020" name="ISME J.">
        <title>Comparative genomics reveals insights into cyanobacterial evolution and habitat adaptation.</title>
        <authorList>
            <person name="Chen M.Y."/>
            <person name="Teng W.K."/>
            <person name="Zhao L."/>
            <person name="Hu C.X."/>
            <person name="Zhou Y.K."/>
            <person name="Han B.P."/>
            <person name="Song L.R."/>
            <person name="Shu W.S."/>
        </authorList>
    </citation>
    <scope>NUCLEOTIDE SEQUENCE [LARGE SCALE GENOMIC DNA]</scope>
    <source>
        <strain evidence="1 2">FACHB-130</strain>
    </source>
</reference>